<dbReference type="PANTHER" id="PTHR10371:SF3">
    <property type="entry name" value="NADH DEHYDROGENASE [UBIQUINONE] FLAVOPROTEIN 2, MITOCHONDRIAL"/>
    <property type="match status" value="1"/>
</dbReference>
<dbReference type="GO" id="GO:0031967">
    <property type="term" value="C:organelle envelope"/>
    <property type="evidence" value="ECO:0007669"/>
    <property type="project" value="UniProtKB-ARBA"/>
</dbReference>
<dbReference type="AlphaFoldDB" id="A0A2Z5UWF4"/>
<evidence type="ECO:0000256" key="7">
    <source>
        <dbReference type="ARBA" id="ARBA00023014"/>
    </source>
</evidence>
<keyword evidence="15" id="KW-1185">Reference proteome</keyword>
<comment type="cofactor">
    <cofactor evidence="13">
        <name>[2Fe-2S] cluster</name>
        <dbReference type="ChEBI" id="CHEBI:190135"/>
    </cofactor>
    <text evidence="13">Binds 1 [2Fe-2S] cluster.</text>
</comment>
<evidence type="ECO:0000256" key="9">
    <source>
        <dbReference type="ARBA" id="ARBA00031580"/>
    </source>
</evidence>
<dbReference type="GO" id="GO:0022804">
    <property type="term" value="F:active transmembrane transporter activity"/>
    <property type="evidence" value="ECO:0007669"/>
    <property type="project" value="UniProtKB-ARBA"/>
</dbReference>
<dbReference type="GO" id="GO:0022890">
    <property type="term" value="F:inorganic cation transmembrane transporter activity"/>
    <property type="evidence" value="ECO:0007669"/>
    <property type="project" value="UniProtKB-ARBA"/>
</dbReference>
<dbReference type="PANTHER" id="PTHR10371">
    <property type="entry name" value="NADH DEHYDROGENASE UBIQUINONE FLAVOPROTEIN 2, MITOCHONDRIAL"/>
    <property type="match status" value="1"/>
</dbReference>
<protein>
    <recommendedName>
        <fullName evidence="2">NADH-quinone oxidoreductase subunit E</fullName>
    </recommendedName>
    <alternativeName>
        <fullName evidence="9">NADH dehydrogenase I subunit E</fullName>
    </alternativeName>
    <alternativeName>
        <fullName evidence="10">NDH-1 subunit E</fullName>
    </alternativeName>
</protein>
<dbReference type="NCBIfam" id="NF005722">
    <property type="entry name" value="PRK07539.1-2"/>
    <property type="match status" value="1"/>
</dbReference>
<keyword evidence="6 13" id="KW-0408">Iron</keyword>
<organism evidence="14 15">
    <name type="scientific">Candidatus Rickettsiella viridis</name>
    <dbReference type="NCBI Taxonomy" id="676208"/>
    <lineage>
        <taxon>Bacteria</taxon>
        <taxon>Pseudomonadati</taxon>
        <taxon>Pseudomonadota</taxon>
        <taxon>Gammaproteobacteria</taxon>
        <taxon>Legionellales</taxon>
        <taxon>Coxiellaceae</taxon>
        <taxon>Rickettsiella</taxon>
    </lineage>
</organism>
<evidence type="ECO:0000256" key="10">
    <source>
        <dbReference type="ARBA" id="ARBA00032788"/>
    </source>
</evidence>
<evidence type="ECO:0000256" key="2">
    <source>
        <dbReference type="ARBA" id="ARBA00019898"/>
    </source>
</evidence>
<dbReference type="GO" id="GO:0031090">
    <property type="term" value="C:organelle membrane"/>
    <property type="evidence" value="ECO:0007669"/>
    <property type="project" value="UniProtKB-ARBA"/>
</dbReference>
<dbReference type="OrthoDB" id="9807941at2"/>
<proteinExistence type="inferred from homology"/>
<comment type="similarity">
    <text evidence="1">Belongs to the complex I 24 kDa subunit family.</text>
</comment>
<dbReference type="RefSeq" id="WP_126322787.1">
    <property type="nucleotide sequence ID" value="NZ_AP018005.1"/>
</dbReference>
<gene>
    <name evidence="14" type="primary">nuoE</name>
    <name evidence="14" type="ORF">RVIR1_08340</name>
</gene>
<feature type="binding site" evidence="13">
    <location>
        <position position="103"/>
    </location>
    <ligand>
        <name>[2Fe-2S] cluster</name>
        <dbReference type="ChEBI" id="CHEBI:190135"/>
    </ligand>
</feature>
<evidence type="ECO:0000256" key="8">
    <source>
        <dbReference type="ARBA" id="ARBA00023027"/>
    </source>
</evidence>
<dbReference type="Gene3D" id="3.40.30.10">
    <property type="entry name" value="Glutaredoxin"/>
    <property type="match status" value="1"/>
</dbReference>
<name>A0A2Z5UWF4_9COXI</name>
<evidence type="ECO:0000256" key="12">
    <source>
        <dbReference type="ARBA" id="ARBA00047712"/>
    </source>
</evidence>
<reference evidence="14 15" key="1">
    <citation type="submission" date="2017-03" db="EMBL/GenBank/DDBJ databases">
        <title>The genome sequence of Candidatus Rickettsiella viridis.</title>
        <authorList>
            <person name="Nikoh N."/>
            <person name="Tsuchida T."/>
            <person name="Yamaguchi K."/>
            <person name="Maeda T."/>
            <person name="Shigenobu S."/>
            <person name="Fukatsu T."/>
        </authorList>
    </citation>
    <scope>NUCLEOTIDE SEQUENCE [LARGE SCALE GENOMIC DNA]</scope>
    <source>
        <strain evidence="14 15">Ap-RA04</strain>
    </source>
</reference>
<dbReference type="FunFam" id="3.40.30.10:FF:000022">
    <property type="entry name" value="NADH dehydrogenase flavoprotein 2, mitochondrial"/>
    <property type="match status" value="1"/>
</dbReference>
<dbReference type="GO" id="GO:0008324">
    <property type="term" value="F:monoatomic cation transmembrane transporter activity"/>
    <property type="evidence" value="ECO:0007669"/>
    <property type="project" value="UniProtKB-ARBA"/>
</dbReference>
<dbReference type="SUPFAM" id="SSF52833">
    <property type="entry name" value="Thioredoxin-like"/>
    <property type="match status" value="1"/>
</dbReference>
<accession>A0A2Z5UWF4</accession>
<dbReference type="InterPro" id="IPR041921">
    <property type="entry name" value="NuoE_N"/>
</dbReference>
<dbReference type="GO" id="GO:0098662">
    <property type="term" value="P:inorganic cation transmembrane transport"/>
    <property type="evidence" value="ECO:0007669"/>
    <property type="project" value="UniProtKB-ARBA"/>
</dbReference>
<dbReference type="Proteomes" id="UP000282483">
    <property type="component" value="Chromosome"/>
</dbReference>
<dbReference type="Gene3D" id="1.10.10.1590">
    <property type="entry name" value="NADH-quinone oxidoreductase subunit E"/>
    <property type="match status" value="1"/>
</dbReference>
<dbReference type="InterPro" id="IPR002023">
    <property type="entry name" value="NuoE-like"/>
</dbReference>
<evidence type="ECO:0000256" key="5">
    <source>
        <dbReference type="ARBA" id="ARBA00022967"/>
    </source>
</evidence>
<keyword evidence="5" id="KW-1278">Translocase</keyword>
<dbReference type="InterPro" id="IPR036249">
    <property type="entry name" value="Thioredoxin-like_sf"/>
</dbReference>
<evidence type="ECO:0000313" key="14">
    <source>
        <dbReference type="EMBL" id="BBB15323.1"/>
    </source>
</evidence>
<keyword evidence="3 13" id="KW-0001">2Fe-2S</keyword>
<feature type="binding site" evidence="13">
    <location>
        <position position="144"/>
    </location>
    <ligand>
        <name>[2Fe-2S] cluster</name>
        <dbReference type="ChEBI" id="CHEBI:190135"/>
    </ligand>
</feature>
<keyword evidence="8" id="KW-0520">NAD</keyword>
<dbReference type="InterPro" id="IPR042128">
    <property type="entry name" value="NuoE_dom"/>
</dbReference>
<comment type="cofactor">
    <cofactor evidence="11">
        <name>[2Fe-2S] cluster</name>
        <dbReference type="ChEBI" id="CHEBI:190135"/>
    </cofactor>
</comment>
<dbReference type="Pfam" id="PF01257">
    <property type="entry name" value="2Fe-2S_thioredx"/>
    <property type="match status" value="1"/>
</dbReference>
<dbReference type="FunFam" id="1.10.10.1590:FF:000001">
    <property type="entry name" value="NADH-quinone oxidoreductase subunit E"/>
    <property type="match status" value="1"/>
</dbReference>
<evidence type="ECO:0000256" key="13">
    <source>
        <dbReference type="PIRSR" id="PIRSR000216-1"/>
    </source>
</evidence>
<dbReference type="EMBL" id="AP018005">
    <property type="protein sequence ID" value="BBB15323.1"/>
    <property type="molecule type" value="Genomic_DNA"/>
</dbReference>
<dbReference type="NCBIfam" id="TIGR01958">
    <property type="entry name" value="nuoE_fam"/>
    <property type="match status" value="1"/>
</dbReference>
<dbReference type="NCBIfam" id="NF005725">
    <property type="entry name" value="PRK07539.1-5"/>
    <property type="match status" value="1"/>
</dbReference>
<feature type="binding site" evidence="13">
    <location>
        <position position="108"/>
    </location>
    <ligand>
        <name>[2Fe-2S] cluster</name>
        <dbReference type="ChEBI" id="CHEBI:190135"/>
    </ligand>
</feature>
<comment type="catalytic activity">
    <reaction evidence="12">
        <text>a quinone + NADH + 5 H(+)(in) = a quinol + NAD(+) + 4 H(+)(out)</text>
        <dbReference type="Rhea" id="RHEA:57888"/>
        <dbReference type="ChEBI" id="CHEBI:15378"/>
        <dbReference type="ChEBI" id="CHEBI:24646"/>
        <dbReference type="ChEBI" id="CHEBI:57540"/>
        <dbReference type="ChEBI" id="CHEBI:57945"/>
        <dbReference type="ChEBI" id="CHEBI:132124"/>
    </reaction>
</comment>
<evidence type="ECO:0000256" key="11">
    <source>
        <dbReference type="ARBA" id="ARBA00034078"/>
    </source>
</evidence>
<dbReference type="CDD" id="cd03064">
    <property type="entry name" value="TRX_Fd_NuoE"/>
    <property type="match status" value="1"/>
</dbReference>
<evidence type="ECO:0000313" key="15">
    <source>
        <dbReference type="Proteomes" id="UP000282483"/>
    </source>
</evidence>
<dbReference type="GO" id="GO:1902494">
    <property type="term" value="C:catalytic complex"/>
    <property type="evidence" value="ECO:0007669"/>
    <property type="project" value="UniProtKB-ARBA"/>
</dbReference>
<dbReference type="PROSITE" id="PS01099">
    <property type="entry name" value="COMPLEX1_24K"/>
    <property type="match status" value="1"/>
</dbReference>
<dbReference type="PIRSF" id="PIRSF000216">
    <property type="entry name" value="NADH_DH_24kDa"/>
    <property type="match status" value="1"/>
</dbReference>
<keyword evidence="4 13" id="KW-0479">Metal-binding</keyword>
<dbReference type="GO" id="GO:0051537">
    <property type="term" value="F:2 iron, 2 sulfur cluster binding"/>
    <property type="evidence" value="ECO:0007669"/>
    <property type="project" value="UniProtKB-KW"/>
</dbReference>
<dbReference type="GO" id="GO:0003954">
    <property type="term" value="F:NADH dehydrogenase activity"/>
    <property type="evidence" value="ECO:0007669"/>
    <property type="project" value="TreeGrafter"/>
</dbReference>
<dbReference type="GO" id="GO:0098796">
    <property type="term" value="C:membrane protein complex"/>
    <property type="evidence" value="ECO:0007669"/>
    <property type="project" value="UniProtKB-ARBA"/>
</dbReference>
<evidence type="ECO:0000256" key="1">
    <source>
        <dbReference type="ARBA" id="ARBA00010643"/>
    </source>
</evidence>
<keyword evidence="7 13" id="KW-0411">Iron-sulfur</keyword>
<evidence type="ECO:0000256" key="3">
    <source>
        <dbReference type="ARBA" id="ARBA00022714"/>
    </source>
</evidence>
<evidence type="ECO:0000256" key="4">
    <source>
        <dbReference type="ARBA" id="ARBA00022723"/>
    </source>
</evidence>
<sequence length="179" mass="19942">MIHEDGELSGNADENSSAKSILSESVKADINKWTKKFPPERRQSAVLPALTLVQDANQGYLSRELIDAVADYLHMSRVTAYEVATFYSMYELKPVGRHKIGVCTNVSCMLRGCDKIVKHLKDRLQINFGETTADGQFTLKEVECLGACANAPVVHIGQRYYEDLTPKKIDEILDSCDGQ</sequence>
<feature type="binding site" evidence="13">
    <location>
        <position position="148"/>
    </location>
    <ligand>
        <name>[2Fe-2S] cluster</name>
        <dbReference type="ChEBI" id="CHEBI:190135"/>
    </ligand>
</feature>
<dbReference type="KEGG" id="rvi:RVIR1_08340"/>
<evidence type="ECO:0000256" key="6">
    <source>
        <dbReference type="ARBA" id="ARBA00023004"/>
    </source>
</evidence>
<dbReference type="GO" id="GO:0046872">
    <property type="term" value="F:metal ion binding"/>
    <property type="evidence" value="ECO:0007669"/>
    <property type="project" value="UniProtKB-KW"/>
</dbReference>